<dbReference type="EMBL" id="QUMQ01000001">
    <property type="protein sequence ID" value="REG01448.1"/>
    <property type="molecule type" value="Genomic_DNA"/>
</dbReference>
<dbReference type="InterPro" id="IPR050766">
    <property type="entry name" value="Bact_Lucif_Oxidored"/>
</dbReference>
<evidence type="ECO:0000313" key="5">
    <source>
        <dbReference type="Proteomes" id="UP000256913"/>
    </source>
</evidence>
<dbReference type="SUPFAM" id="SSF51679">
    <property type="entry name" value="Bacterial luciferase-like"/>
    <property type="match status" value="1"/>
</dbReference>
<evidence type="ECO:0000313" key="4">
    <source>
        <dbReference type="EMBL" id="REG01448.1"/>
    </source>
</evidence>
<dbReference type="GO" id="GO:0016705">
    <property type="term" value="F:oxidoreductase activity, acting on paired donors, with incorporation or reduction of molecular oxygen"/>
    <property type="evidence" value="ECO:0007669"/>
    <property type="project" value="InterPro"/>
</dbReference>
<sequence length="332" mass="36280">MELGIYSFGDLRGIPTRERLADLVAQARYADEAGLDVIALGEHHRADFALSAPEMVLAAMASVTERIRLSTGVTVLSTADPVRVYQQFATLDQLSGGRAEIIAGRGAFTESFPLFGHDLREYEILFDEKIRLLLRLAKEERITWQGRTRPPLDDALIVPRALQPTLPIWIGVGGTPQSAVRAGRLGAPMFLAIFTDPAPARGLVEIYRRAADAAGHDVDSLRTASGGHMFLGRTSQGARDAFFPYYSEYLSLLPQFPGGMPREVYDQWIRAGLLVGSPQEVIDKIMGHRELLGISRYVGQFDVGGMPAGMVNESLELFATEVAPVVRKEAAA</sequence>
<evidence type="ECO:0000256" key="1">
    <source>
        <dbReference type="ARBA" id="ARBA00023002"/>
    </source>
</evidence>
<keyword evidence="2 4" id="KW-0503">Monooxygenase</keyword>
<dbReference type="InterPro" id="IPR011251">
    <property type="entry name" value="Luciferase-like_dom"/>
</dbReference>
<keyword evidence="5" id="KW-1185">Reference proteome</keyword>
<dbReference type="OrthoDB" id="9776438at2"/>
<accession>A0A3D9ZWA3</accession>
<dbReference type="RefSeq" id="WP_116073720.1">
    <property type="nucleotide sequence ID" value="NZ_BONB01000012.1"/>
</dbReference>
<dbReference type="AlphaFoldDB" id="A0A3D9ZWA3"/>
<dbReference type="GO" id="GO:0005829">
    <property type="term" value="C:cytosol"/>
    <property type="evidence" value="ECO:0007669"/>
    <property type="project" value="TreeGrafter"/>
</dbReference>
<name>A0A3D9ZWA3_9ACTN</name>
<comment type="caution">
    <text evidence="4">The sequence shown here is derived from an EMBL/GenBank/DDBJ whole genome shotgun (WGS) entry which is preliminary data.</text>
</comment>
<keyword evidence="1" id="KW-0560">Oxidoreductase</keyword>
<dbReference type="Pfam" id="PF00296">
    <property type="entry name" value="Bac_luciferase"/>
    <property type="match status" value="1"/>
</dbReference>
<feature type="domain" description="Luciferase-like" evidence="3">
    <location>
        <begin position="1"/>
        <end position="292"/>
    </location>
</feature>
<evidence type="ECO:0000256" key="2">
    <source>
        <dbReference type="ARBA" id="ARBA00023033"/>
    </source>
</evidence>
<dbReference type="GO" id="GO:0004497">
    <property type="term" value="F:monooxygenase activity"/>
    <property type="evidence" value="ECO:0007669"/>
    <property type="project" value="UniProtKB-KW"/>
</dbReference>
<dbReference type="InterPro" id="IPR036661">
    <property type="entry name" value="Luciferase-like_sf"/>
</dbReference>
<dbReference type="Proteomes" id="UP000256913">
    <property type="component" value="Unassembled WGS sequence"/>
</dbReference>
<dbReference type="Gene3D" id="3.20.20.30">
    <property type="entry name" value="Luciferase-like domain"/>
    <property type="match status" value="1"/>
</dbReference>
<reference evidence="4 5" key="1">
    <citation type="submission" date="2018-08" db="EMBL/GenBank/DDBJ databases">
        <title>Sequencing the genomes of 1000 actinobacteria strains.</title>
        <authorList>
            <person name="Klenk H.-P."/>
        </authorList>
    </citation>
    <scope>NUCLEOTIDE SEQUENCE [LARGE SCALE GENOMIC DNA]</scope>
    <source>
        <strain evidence="4 5">DSM 44099</strain>
    </source>
</reference>
<dbReference type="PANTHER" id="PTHR30137:SF8">
    <property type="entry name" value="BLR5498 PROTEIN"/>
    <property type="match status" value="1"/>
</dbReference>
<protein>
    <submittedName>
        <fullName evidence="4">Alkanesulfonate monooxygenase SsuD/methylene tetrahydromethanopterin reductase-like flavin-dependent oxidoreductase (Luciferase family)</fullName>
    </submittedName>
</protein>
<organism evidence="4 5">
    <name type="scientific">Asanoa ferruginea</name>
    <dbReference type="NCBI Taxonomy" id="53367"/>
    <lineage>
        <taxon>Bacteria</taxon>
        <taxon>Bacillati</taxon>
        <taxon>Actinomycetota</taxon>
        <taxon>Actinomycetes</taxon>
        <taxon>Micromonosporales</taxon>
        <taxon>Micromonosporaceae</taxon>
        <taxon>Asanoa</taxon>
    </lineage>
</organism>
<proteinExistence type="predicted"/>
<gene>
    <name evidence="4" type="ORF">DFJ67_7532</name>
</gene>
<evidence type="ECO:0000259" key="3">
    <source>
        <dbReference type="Pfam" id="PF00296"/>
    </source>
</evidence>
<dbReference type="PANTHER" id="PTHR30137">
    <property type="entry name" value="LUCIFERASE-LIKE MONOOXYGENASE"/>
    <property type="match status" value="1"/>
</dbReference>